<dbReference type="Proteomes" id="UP001221757">
    <property type="component" value="Unassembled WGS sequence"/>
</dbReference>
<sequence length="219" mass="25106">MVDSSARAYSIPVLVSESLHFFPSLSNHWRPLFQLACCWTTFEMSIQKPCLAKFAAEEVEDRGKRKSLALEEQDVGDRLVAAKPQASFAIGELRGRTMVILDICGKLEYGILRIDDFERGTQILVPNANALGWDEWLVSDFDLRHRRETGRQKSGRHDAKKEVFVHGGRRHLYTRDLDKTQDKDMADEDFVKNKIIRVFKRGAAVKQVHNTMQEIETSI</sequence>
<evidence type="ECO:0000313" key="2">
    <source>
        <dbReference type="Proteomes" id="UP001221757"/>
    </source>
</evidence>
<name>A0AAD7D857_MYCRO</name>
<protein>
    <submittedName>
        <fullName evidence="1">Uncharacterized protein</fullName>
    </submittedName>
</protein>
<comment type="caution">
    <text evidence="1">The sequence shown here is derived from an EMBL/GenBank/DDBJ whole genome shotgun (WGS) entry which is preliminary data.</text>
</comment>
<evidence type="ECO:0000313" key="1">
    <source>
        <dbReference type="EMBL" id="KAJ7683552.1"/>
    </source>
</evidence>
<accession>A0AAD7D857</accession>
<reference evidence="1" key="1">
    <citation type="submission" date="2023-03" db="EMBL/GenBank/DDBJ databases">
        <title>Massive genome expansion in bonnet fungi (Mycena s.s.) driven by repeated elements and novel gene families across ecological guilds.</title>
        <authorList>
            <consortium name="Lawrence Berkeley National Laboratory"/>
            <person name="Harder C.B."/>
            <person name="Miyauchi S."/>
            <person name="Viragh M."/>
            <person name="Kuo A."/>
            <person name="Thoen E."/>
            <person name="Andreopoulos B."/>
            <person name="Lu D."/>
            <person name="Skrede I."/>
            <person name="Drula E."/>
            <person name="Henrissat B."/>
            <person name="Morin E."/>
            <person name="Kohler A."/>
            <person name="Barry K."/>
            <person name="LaButti K."/>
            <person name="Morin E."/>
            <person name="Salamov A."/>
            <person name="Lipzen A."/>
            <person name="Mereny Z."/>
            <person name="Hegedus B."/>
            <person name="Baldrian P."/>
            <person name="Stursova M."/>
            <person name="Weitz H."/>
            <person name="Taylor A."/>
            <person name="Grigoriev I.V."/>
            <person name="Nagy L.G."/>
            <person name="Martin F."/>
            <person name="Kauserud H."/>
        </authorList>
    </citation>
    <scope>NUCLEOTIDE SEQUENCE</scope>
    <source>
        <strain evidence="1">CBHHK067</strain>
    </source>
</reference>
<keyword evidence="2" id="KW-1185">Reference proteome</keyword>
<dbReference type="AlphaFoldDB" id="A0AAD7D857"/>
<proteinExistence type="predicted"/>
<gene>
    <name evidence="1" type="ORF">B0H17DRAFT_1137679</name>
</gene>
<dbReference type="EMBL" id="JARKIE010000107">
    <property type="protein sequence ID" value="KAJ7683552.1"/>
    <property type="molecule type" value="Genomic_DNA"/>
</dbReference>
<organism evidence="1 2">
    <name type="scientific">Mycena rosella</name>
    <name type="common">Pink bonnet</name>
    <name type="synonym">Agaricus rosellus</name>
    <dbReference type="NCBI Taxonomy" id="1033263"/>
    <lineage>
        <taxon>Eukaryota</taxon>
        <taxon>Fungi</taxon>
        <taxon>Dikarya</taxon>
        <taxon>Basidiomycota</taxon>
        <taxon>Agaricomycotina</taxon>
        <taxon>Agaricomycetes</taxon>
        <taxon>Agaricomycetidae</taxon>
        <taxon>Agaricales</taxon>
        <taxon>Marasmiineae</taxon>
        <taxon>Mycenaceae</taxon>
        <taxon>Mycena</taxon>
    </lineage>
</organism>